<accession>A0ABY4EI80</accession>
<name>A0ABY4EI80_9BACI</name>
<dbReference type="RefSeq" id="WP_244709198.1">
    <property type="nucleotide sequence ID" value="NZ_CP095073.1"/>
</dbReference>
<keyword evidence="3" id="KW-1185">Reference proteome</keyword>
<keyword evidence="1" id="KW-1133">Transmembrane helix</keyword>
<proteinExistence type="predicted"/>
<protein>
    <submittedName>
        <fullName evidence="2">DUF4179 domain-containing protein</fullName>
    </submittedName>
</protein>
<sequence length="430" mass="49198">MEELFKKGKKHYQEDYYNEIIHQRIKRSVKESIQTKSNKRKRIVYAASAAVIFLGMLMGSTLFSPSISNVMANFPIIGSLFDGEEPVTEIRDYLRSEKYKIHAVNSNIQQKTYFIEVQGSNDYFQEVKNEIQAKTQTLLKDKGLDAYSVKVAHYSEKQPTTIQKSQELINEEKHIISKLNNMGYSIGLAFYIPQSKSFPVGIREDKQSFDENYSAVKEKVAALLEKYHRKEYNVEVFRYVEGSSIEDVTYEDWALLDKPVRSARVLSSYVEEDLSKENIPYKSVGLNFPNHSLTVEAWGFQTDEKIVHSALPSKIETVDFGNYNVNVNILDKEKLAEGEKARQLSRPLAIALAGQKDLHVKTIGASLQNQMFNIVVSTTLNSESQDKEKAIAEIKDQINEFLSSKEGKQFIQDNDYQIKINDKNGHVIFP</sequence>
<dbReference type="EMBL" id="CP095073">
    <property type="protein sequence ID" value="UOQ43768.1"/>
    <property type="molecule type" value="Genomic_DNA"/>
</dbReference>
<reference evidence="2 3" key="1">
    <citation type="submission" date="2022-04" db="EMBL/GenBank/DDBJ databases">
        <title>Halobacillus sp. isolated from saltern.</title>
        <authorList>
            <person name="Won M."/>
            <person name="Lee C.-M."/>
            <person name="Woen H.-Y."/>
            <person name="Kwon S.-W."/>
        </authorList>
    </citation>
    <scope>NUCLEOTIDE SEQUENCE [LARGE SCALE GENOMIC DNA]</scope>
    <source>
        <strain evidence="2 3">SSBR10-3</strain>
    </source>
</reference>
<evidence type="ECO:0000256" key="1">
    <source>
        <dbReference type="SAM" id="Phobius"/>
    </source>
</evidence>
<organism evidence="2 3">
    <name type="scientific">Halobacillus salinarum</name>
    <dbReference type="NCBI Taxonomy" id="2932257"/>
    <lineage>
        <taxon>Bacteria</taxon>
        <taxon>Bacillati</taxon>
        <taxon>Bacillota</taxon>
        <taxon>Bacilli</taxon>
        <taxon>Bacillales</taxon>
        <taxon>Bacillaceae</taxon>
        <taxon>Halobacillus</taxon>
    </lineage>
</organism>
<gene>
    <name evidence="2" type="ORF">MUN89_18075</name>
</gene>
<dbReference type="Proteomes" id="UP000831787">
    <property type="component" value="Chromosome"/>
</dbReference>
<keyword evidence="1" id="KW-0812">Transmembrane</keyword>
<evidence type="ECO:0000313" key="3">
    <source>
        <dbReference type="Proteomes" id="UP000831787"/>
    </source>
</evidence>
<keyword evidence="1" id="KW-0472">Membrane</keyword>
<evidence type="ECO:0000313" key="2">
    <source>
        <dbReference type="EMBL" id="UOQ43768.1"/>
    </source>
</evidence>
<feature type="transmembrane region" description="Helical" evidence="1">
    <location>
        <begin position="43"/>
        <end position="63"/>
    </location>
</feature>